<dbReference type="PANTHER" id="PTHR19836:SF19">
    <property type="entry name" value="SMALL RIBOSOMAL SUBUNIT PROTEIN US14M"/>
    <property type="match status" value="1"/>
</dbReference>
<protein>
    <recommendedName>
        <fullName evidence="4">Small ribosomal subunit protein uS14c</fullName>
    </recommendedName>
</protein>
<organism evidence="5">
    <name type="scientific">Choreocolax polysiphoniae</name>
    <dbReference type="NCBI Taxonomy" id="282351"/>
    <lineage>
        <taxon>Eukaryota</taxon>
        <taxon>Rhodophyta</taxon>
        <taxon>Florideophyceae</taxon>
        <taxon>Rhodymeniophycidae</taxon>
        <taxon>Gigartinales</taxon>
        <taxon>Choreocolacaceae</taxon>
        <taxon>Choreocolax</taxon>
    </lineage>
</organism>
<keyword evidence="3" id="KW-0687">Ribonucleoprotein</keyword>
<name>A0A0B5W365_9FLOR</name>
<dbReference type="RefSeq" id="YP_009122067.1">
    <property type="nucleotide sequence ID" value="NC_026522.1"/>
</dbReference>
<proteinExistence type="inferred from homology"/>
<dbReference type="GO" id="GO:0006412">
    <property type="term" value="P:translation"/>
    <property type="evidence" value="ECO:0007669"/>
    <property type="project" value="InterPro"/>
</dbReference>
<dbReference type="NCBIfam" id="NF006477">
    <property type="entry name" value="PRK08881.1"/>
    <property type="match status" value="1"/>
</dbReference>
<keyword evidence="5" id="KW-0934">Plastid</keyword>
<dbReference type="InterPro" id="IPR001209">
    <property type="entry name" value="Ribosomal_uS14"/>
</dbReference>
<evidence type="ECO:0000313" key="5">
    <source>
        <dbReference type="EMBL" id="AJH65825.1"/>
    </source>
</evidence>
<dbReference type="GO" id="GO:0005737">
    <property type="term" value="C:cytoplasm"/>
    <property type="evidence" value="ECO:0007669"/>
    <property type="project" value="UniProtKB-ARBA"/>
</dbReference>
<gene>
    <name evidence="5" type="primary">rps14</name>
</gene>
<dbReference type="SUPFAM" id="SSF57716">
    <property type="entry name" value="Glucocorticoid receptor-like (DNA-binding domain)"/>
    <property type="match status" value="1"/>
</dbReference>
<dbReference type="PROSITE" id="PS00527">
    <property type="entry name" value="RIBOSOMAL_S14"/>
    <property type="match status" value="1"/>
</dbReference>
<dbReference type="EMBL" id="KP308096">
    <property type="protein sequence ID" value="AJH65825.1"/>
    <property type="molecule type" value="Genomic_DNA"/>
</dbReference>
<dbReference type="HAMAP" id="MF_00537">
    <property type="entry name" value="Ribosomal_uS14_1"/>
    <property type="match status" value="1"/>
</dbReference>
<evidence type="ECO:0000256" key="1">
    <source>
        <dbReference type="ARBA" id="ARBA00009083"/>
    </source>
</evidence>
<dbReference type="GO" id="GO:0015935">
    <property type="term" value="C:small ribosomal subunit"/>
    <property type="evidence" value="ECO:0007669"/>
    <property type="project" value="TreeGrafter"/>
</dbReference>
<evidence type="ECO:0000256" key="3">
    <source>
        <dbReference type="ARBA" id="ARBA00023274"/>
    </source>
</evidence>
<dbReference type="AlphaFoldDB" id="A0A0B5W365"/>
<evidence type="ECO:0000256" key="4">
    <source>
        <dbReference type="ARBA" id="ARBA00035247"/>
    </source>
</evidence>
<reference evidence="5" key="1">
    <citation type="journal article" date="2015" name="J. Phycol.">
        <title>The Choreocolax polysiphoniae plastid forces a reevaluation of the evolutionary pathways to parasitism in red algae.</title>
        <authorList>
            <person name="Salomaki E.D."/>
            <person name="Nickles K.R."/>
            <person name="Lane C.E."/>
        </authorList>
    </citation>
    <scope>NUCLEOTIDE SEQUENCE</scope>
</reference>
<accession>A0A0B5W365</accession>
<geneLocation type="plastid" evidence="5"/>
<evidence type="ECO:0000256" key="2">
    <source>
        <dbReference type="ARBA" id="ARBA00022980"/>
    </source>
</evidence>
<dbReference type="FunFam" id="1.10.287.1480:FF:000001">
    <property type="entry name" value="30S ribosomal protein S14"/>
    <property type="match status" value="1"/>
</dbReference>
<keyword evidence="2 5" id="KW-0689">Ribosomal protein</keyword>
<dbReference type="InterPro" id="IPR023036">
    <property type="entry name" value="Ribosomal_uS14_bac/plastid"/>
</dbReference>
<dbReference type="GeneID" id="23629402"/>
<dbReference type="InterPro" id="IPR018271">
    <property type="entry name" value="Ribosomal_uS14_CS"/>
</dbReference>
<dbReference type="Gene3D" id="1.10.287.1480">
    <property type="match status" value="1"/>
</dbReference>
<comment type="similarity">
    <text evidence="1">Belongs to the universal ribosomal protein uS14 family.</text>
</comment>
<dbReference type="Pfam" id="PF00253">
    <property type="entry name" value="Ribosomal_S14"/>
    <property type="match status" value="1"/>
</dbReference>
<sequence length="100" mass="12061">MAKKNMIQRELKRKYLIKKYDIQKQNLKKSIKLSISFKENIKLQEKLQKIPRNGSKCRNRNRCWMTGRSRGVYRDFGLSRHVLREMAYECLLPGIQKSSW</sequence>
<dbReference type="GO" id="GO:0003735">
    <property type="term" value="F:structural constituent of ribosome"/>
    <property type="evidence" value="ECO:0007669"/>
    <property type="project" value="InterPro"/>
</dbReference>
<dbReference type="PANTHER" id="PTHR19836">
    <property type="entry name" value="30S RIBOSOMAL PROTEIN S14"/>
    <property type="match status" value="1"/>
</dbReference>